<sequence>MRKTPAALFGLILAAVLLTGCPAALHGPRTTEYYMPEYDSPSFESRPPAPFTILVKSFGAAPPYRSARIVYSEAPFKRNAYHYHQWRSEPADMAAYFLTRDFRNSGLFSGVFSYDEESAATRFIFGTVEEFYEKDGPDGWTAVFALSVTLSSENVPQSPEETLFQRAYRVERKCRERNPKSLAEAMSAAMSEVSRQVILDVYQRLAAPAGPPGDERERGRADESGR</sequence>
<dbReference type="AlphaFoldDB" id="A0A484HGI3"/>
<keyword evidence="2" id="KW-0732">Signal</keyword>
<feature type="chain" id="PRO_5019724051" description="ABC-type transport auxiliary lipoprotein component domain-containing protein" evidence="2">
    <location>
        <begin position="27"/>
        <end position="226"/>
    </location>
</feature>
<evidence type="ECO:0000256" key="1">
    <source>
        <dbReference type="SAM" id="MobiDB-lite"/>
    </source>
</evidence>
<reference evidence="4" key="1">
    <citation type="submission" date="2019-01" db="EMBL/GenBank/DDBJ databases">
        <authorList>
            <consortium name="Genoscope - CEA"/>
            <person name="William W."/>
        </authorList>
    </citation>
    <scope>NUCLEOTIDE SEQUENCE</scope>
    <source>
        <strain evidence="4">CR-1</strain>
    </source>
</reference>
<dbReference type="PROSITE" id="PS51257">
    <property type="entry name" value="PROKAR_LIPOPROTEIN"/>
    <property type="match status" value="1"/>
</dbReference>
<evidence type="ECO:0000259" key="3">
    <source>
        <dbReference type="Pfam" id="PF03886"/>
    </source>
</evidence>
<evidence type="ECO:0000256" key="2">
    <source>
        <dbReference type="SAM" id="SignalP"/>
    </source>
</evidence>
<feature type="domain" description="ABC-type transport auxiliary lipoprotein component" evidence="3">
    <location>
        <begin position="49"/>
        <end position="197"/>
    </location>
</feature>
<dbReference type="EMBL" id="CAACVI010000023">
    <property type="protein sequence ID" value="VEN74369.1"/>
    <property type="molecule type" value="Genomic_DNA"/>
</dbReference>
<feature type="region of interest" description="Disordered" evidence="1">
    <location>
        <begin position="206"/>
        <end position="226"/>
    </location>
</feature>
<protein>
    <recommendedName>
        <fullName evidence="3">ABC-type transport auxiliary lipoprotein component domain-containing protein</fullName>
    </recommendedName>
</protein>
<dbReference type="InterPro" id="IPR005586">
    <property type="entry name" value="ABC_trans_aux"/>
</dbReference>
<gene>
    <name evidence="4" type="ORF">EPICR_30306</name>
</gene>
<dbReference type="Pfam" id="PF03886">
    <property type="entry name" value="ABC_trans_aux"/>
    <property type="match status" value="1"/>
</dbReference>
<feature type="compositionally biased region" description="Basic and acidic residues" evidence="1">
    <location>
        <begin position="213"/>
        <end position="226"/>
    </location>
</feature>
<proteinExistence type="predicted"/>
<evidence type="ECO:0000313" key="4">
    <source>
        <dbReference type="EMBL" id="VEN74369.1"/>
    </source>
</evidence>
<feature type="signal peptide" evidence="2">
    <location>
        <begin position="1"/>
        <end position="26"/>
    </location>
</feature>
<organism evidence="4">
    <name type="scientific">uncultured Desulfobacteraceae bacterium</name>
    <dbReference type="NCBI Taxonomy" id="218296"/>
    <lineage>
        <taxon>Bacteria</taxon>
        <taxon>Pseudomonadati</taxon>
        <taxon>Thermodesulfobacteriota</taxon>
        <taxon>Desulfobacteria</taxon>
        <taxon>Desulfobacterales</taxon>
        <taxon>Desulfobacteraceae</taxon>
        <taxon>environmental samples</taxon>
    </lineage>
</organism>
<dbReference type="SUPFAM" id="SSF159594">
    <property type="entry name" value="XCC0632-like"/>
    <property type="match status" value="1"/>
</dbReference>
<name>A0A484HGI3_9BACT</name>
<accession>A0A484HGI3</accession>
<dbReference type="Gene3D" id="3.40.50.10610">
    <property type="entry name" value="ABC-type transport auxiliary lipoprotein component"/>
    <property type="match status" value="1"/>
</dbReference>